<name>A0A6C0J1M3_9ZZZZ</name>
<protein>
    <submittedName>
        <fullName evidence="1">Uncharacterized protein</fullName>
    </submittedName>
</protein>
<sequence length="92" mass="10646">MSVTTQEIQEIPIDQLMDFFERNEVVGQQIEEFESYIQVDDQPPRRQQGTTITIQTQDGKIYQARASRHRPEPGRLEPVSPSSGKLIWNSLM</sequence>
<dbReference type="AlphaFoldDB" id="A0A6C0J1M3"/>
<proteinExistence type="predicted"/>
<organism evidence="1">
    <name type="scientific">viral metagenome</name>
    <dbReference type="NCBI Taxonomy" id="1070528"/>
    <lineage>
        <taxon>unclassified sequences</taxon>
        <taxon>metagenomes</taxon>
        <taxon>organismal metagenomes</taxon>
    </lineage>
</organism>
<evidence type="ECO:0000313" key="1">
    <source>
        <dbReference type="EMBL" id="QHT97857.1"/>
    </source>
</evidence>
<reference evidence="1" key="1">
    <citation type="journal article" date="2020" name="Nature">
        <title>Giant virus diversity and host interactions through global metagenomics.</title>
        <authorList>
            <person name="Schulz F."/>
            <person name="Roux S."/>
            <person name="Paez-Espino D."/>
            <person name="Jungbluth S."/>
            <person name="Walsh D.A."/>
            <person name="Denef V.J."/>
            <person name="McMahon K.D."/>
            <person name="Konstantinidis K.T."/>
            <person name="Eloe-Fadrosh E.A."/>
            <person name="Kyrpides N.C."/>
            <person name="Woyke T."/>
        </authorList>
    </citation>
    <scope>NUCLEOTIDE SEQUENCE</scope>
    <source>
        <strain evidence="1">GVMAG-M-3300025572-1</strain>
    </source>
</reference>
<dbReference type="EMBL" id="MN740283">
    <property type="protein sequence ID" value="QHT97857.1"/>
    <property type="molecule type" value="Genomic_DNA"/>
</dbReference>
<accession>A0A6C0J1M3</accession>